<dbReference type="EMBL" id="GISG01179878">
    <property type="protein sequence ID" value="MBA4653553.1"/>
    <property type="molecule type" value="Transcribed_RNA"/>
</dbReference>
<accession>A0A7C8ZYW6</accession>
<dbReference type="EMBL" id="GISG01179877">
    <property type="protein sequence ID" value="MBA4653552.1"/>
    <property type="molecule type" value="Transcribed_RNA"/>
</dbReference>
<reference evidence="1" key="1">
    <citation type="journal article" date="2013" name="J. Plant Res.">
        <title>Effect of fungi and light on seed germination of three Opuntia species from semiarid lands of central Mexico.</title>
        <authorList>
            <person name="Delgado-Sanchez P."/>
            <person name="Jimenez-Bremont J.F."/>
            <person name="Guerrero-Gonzalez Mde L."/>
            <person name="Flores J."/>
        </authorList>
    </citation>
    <scope>NUCLEOTIDE SEQUENCE</scope>
    <source>
        <tissue evidence="1">Cladode</tissue>
    </source>
</reference>
<reference evidence="1" key="2">
    <citation type="submission" date="2020-07" db="EMBL/GenBank/DDBJ databases">
        <authorList>
            <person name="Vera ALvarez R."/>
            <person name="Arias-Moreno D.M."/>
            <person name="Jimenez-Jacinto V."/>
            <person name="Jimenez-Bremont J.F."/>
            <person name="Swaminathan K."/>
            <person name="Moose S.P."/>
            <person name="Guerrero-Gonzalez M.L."/>
            <person name="Marino-Ramirez L."/>
            <person name="Landsman D."/>
            <person name="Rodriguez-Kessler M."/>
            <person name="Delgado-Sanchez P."/>
        </authorList>
    </citation>
    <scope>NUCLEOTIDE SEQUENCE</scope>
    <source>
        <tissue evidence="1">Cladode</tissue>
    </source>
</reference>
<protein>
    <submittedName>
        <fullName evidence="1">Uncharacterized protein</fullName>
    </submittedName>
</protein>
<name>A0A7C8ZYW6_OPUST</name>
<proteinExistence type="predicted"/>
<sequence length="99" mass="11917">MNYLDFHHLYAMYQSLNLFLQIFFFPYRSLEDLSTCRCRTQWLAHTGFGSVQIKIVQHNMHCSSTKCHGRDAHGEEYRHRDFLLFSIFALFLSFRTCNR</sequence>
<evidence type="ECO:0000313" key="1">
    <source>
        <dbReference type="EMBL" id="MBA4653553.1"/>
    </source>
</evidence>
<organism evidence="1">
    <name type="scientific">Opuntia streptacantha</name>
    <name type="common">Prickly pear cactus</name>
    <name type="synonym">Opuntia cardona</name>
    <dbReference type="NCBI Taxonomy" id="393608"/>
    <lineage>
        <taxon>Eukaryota</taxon>
        <taxon>Viridiplantae</taxon>
        <taxon>Streptophyta</taxon>
        <taxon>Embryophyta</taxon>
        <taxon>Tracheophyta</taxon>
        <taxon>Spermatophyta</taxon>
        <taxon>Magnoliopsida</taxon>
        <taxon>eudicotyledons</taxon>
        <taxon>Gunneridae</taxon>
        <taxon>Pentapetalae</taxon>
        <taxon>Caryophyllales</taxon>
        <taxon>Cactineae</taxon>
        <taxon>Cactaceae</taxon>
        <taxon>Opuntioideae</taxon>
        <taxon>Opuntia</taxon>
    </lineage>
</organism>
<dbReference type="AlphaFoldDB" id="A0A7C8ZYW6"/>